<organism evidence="2 3">
    <name type="scientific">Floridaenema flaviceps BLCC-F50</name>
    <dbReference type="NCBI Taxonomy" id="3153642"/>
    <lineage>
        <taxon>Bacteria</taxon>
        <taxon>Bacillati</taxon>
        <taxon>Cyanobacteriota</taxon>
        <taxon>Cyanophyceae</taxon>
        <taxon>Oscillatoriophycideae</taxon>
        <taxon>Aerosakkonematales</taxon>
        <taxon>Aerosakkonemataceae</taxon>
        <taxon>Floridanema</taxon>
        <taxon>Floridanema flaviceps</taxon>
    </lineage>
</organism>
<dbReference type="Gene3D" id="1.10.260.40">
    <property type="entry name" value="lambda repressor-like DNA-binding domains"/>
    <property type="match status" value="1"/>
</dbReference>
<accession>A0ABV4XVR0</accession>
<dbReference type="Pfam" id="PF01381">
    <property type="entry name" value="HTH_3"/>
    <property type="match status" value="1"/>
</dbReference>
<keyword evidence="3" id="KW-1185">Reference proteome</keyword>
<reference evidence="2 3" key="1">
    <citation type="submission" date="2024-09" db="EMBL/GenBank/DDBJ databases">
        <title>Floridaenema gen nov. (Aerosakkonemataceae, Aerosakkonematales ord. nov., Cyanobacteria) from benthic tropical and subtropical fresh waters, with the description of four new species.</title>
        <authorList>
            <person name="Moretto J.A."/>
            <person name="Berthold D.E."/>
            <person name="Lefler F.W."/>
            <person name="Huang I.-S."/>
            <person name="Laughinghouse H. IV."/>
        </authorList>
    </citation>
    <scope>NUCLEOTIDE SEQUENCE [LARGE SCALE GENOMIC DNA]</scope>
    <source>
        <strain evidence="2 3">BLCC-F50</strain>
    </source>
</reference>
<name>A0ABV4XVR0_9CYAN</name>
<dbReference type="CDD" id="cd00093">
    <property type="entry name" value="HTH_XRE"/>
    <property type="match status" value="1"/>
</dbReference>
<sequence>MQQKIKSNSDLQLQMNDVILRRLTVGKSQVQQTLGRYRFNSEGVMLVGEILRNAREAKGWSLQDLQAVCGLPASTANGIENGFVTKIQADTLETLRVALEPPNPNTGKTYTLGELYDLMLVREEISGSAKGKKQR</sequence>
<proteinExistence type="predicted"/>
<dbReference type="Proteomes" id="UP001576784">
    <property type="component" value="Unassembled WGS sequence"/>
</dbReference>
<protein>
    <submittedName>
        <fullName evidence="2">Helix-turn-helix domain-containing protein</fullName>
    </submittedName>
</protein>
<dbReference type="SUPFAM" id="SSF47413">
    <property type="entry name" value="lambda repressor-like DNA-binding domains"/>
    <property type="match status" value="1"/>
</dbReference>
<gene>
    <name evidence="2" type="ORF">ACE1CI_23190</name>
</gene>
<dbReference type="PROSITE" id="PS50943">
    <property type="entry name" value="HTH_CROC1"/>
    <property type="match status" value="1"/>
</dbReference>
<dbReference type="InterPro" id="IPR010982">
    <property type="entry name" value="Lambda_DNA-bd_dom_sf"/>
</dbReference>
<dbReference type="InterPro" id="IPR001387">
    <property type="entry name" value="Cro/C1-type_HTH"/>
</dbReference>
<evidence type="ECO:0000313" key="2">
    <source>
        <dbReference type="EMBL" id="MFB2895824.1"/>
    </source>
</evidence>
<evidence type="ECO:0000313" key="3">
    <source>
        <dbReference type="Proteomes" id="UP001576784"/>
    </source>
</evidence>
<feature type="domain" description="HTH cro/C1-type" evidence="1">
    <location>
        <begin position="51"/>
        <end position="82"/>
    </location>
</feature>
<dbReference type="EMBL" id="JBHFNR010000169">
    <property type="protein sequence ID" value="MFB2895824.1"/>
    <property type="molecule type" value="Genomic_DNA"/>
</dbReference>
<dbReference type="RefSeq" id="WP_413265457.1">
    <property type="nucleotide sequence ID" value="NZ_JBHFNR010000169.1"/>
</dbReference>
<evidence type="ECO:0000259" key="1">
    <source>
        <dbReference type="PROSITE" id="PS50943"/>
    </source>
</evidence>
<comment type="caution">
    <text evidence="2">The sequence shown here is derived from an EMBL/GenBank/DDBJ whole genome shotgun (WGS) entry which is preliminary data.</text>
</comment>